<gene>
    <name evidence="2" type="ORF">PR048_006548</name>
</gene>
<feature type="compositionally biased region" description="Basic and acidic residues" evidence="1">
    <location>
        <begin position="7"/>
        <end position="20"/>
    </location>
</feature>
<dbReference type="EMBL" id="JARBHB010000002">
    <property type="protein sequence ID" value="KAJ8893947.1"/>
    <property type="molecule type" value="Genomic_DNA"/>
</dbReference>
<keyword evidence="3" id="KW-1185">Reference proteome</keyword>
<evidence type="ECO:0000256" key="1">
    <source>
        <dbReference type="SAM" id="MobiDB-lite"/>
    </source>
</evidence>
<dbReference type="Proteomes" id="UP001159363">
    <property type="component" value="Chromosome 2"/>
</dbReference>
<sequence>MSGWVPSDRRTSSERSDQRKGSLRQRVGLSSSERSGLQAGNSIVTTGPRWCNGQTTRLLTWRSGFVSQISPRGNRAGWRRWSTGFLVDLPFPPPLHSGAASYTPDFTVIGSLYLVVPEGKKIFHGPTSDNVGNPALTTTTTSFGYQPGVYTVHDKVSSFEINIRKKSLLLPANILTGSLSDGATVAERLPRSPPTKANRAQSPAGSPDFRKWESCRTIPLVSGFSRRCPVSHAPSFRRRSIFTSTTLIGSQDLAAMKIQSKLEFCSSTPLPLTGCKWSSAVMQMRGEREIPEKTRRPAASSGVPAGNRTRFASVDGQSSSRYGALLLHRVPPPNFAQTKRPDQIVNVDYFYSGCVAHSAHRANDCRGINKRSDGRRMTDEASVYSALSSDTSLLGRFGRHKRALPKSIPTRARPICVKQFATSLRLNWPSLSSLEMSSLELATLCPEDKRLFNIDNSVLEPSRTAYWEFLVQGDQLQAPIPSRKEVQRVARPFRASAGRVRPRTSKGITDLLLLNLAKSNRHKDRSSGNPFSFHLPVLISAAPRGALGASDQRIISALPPLHAFSLSHTLSFLRNTPVGAGRRSIATVAAVGVRRGAGGELNLGRWQRPCLLSTYSELRASRETEWGSERLCVVATLRNSSKAYLLKIPSTTRELKILGREPTIPRIRVGHPTPELRAQGSSCATKPITITVFKHRNDLNKHDACERALPSIQLRALSVLSLFRGLSYELRRPESVLSDVIREREREREREHKREHSLGQL</sequence>
<evidence type="ECO:0000313" key="3">
    <source>
        <dbReference type="Proteomes" id="UP001159363"/>
    </source>
</evidence>
<feature type="region of interest" description="Disordered" evidence="1">
    <location>
        <begin position="1"/>
        <end position="41"/>
    </location>
</feature>
<protein>
    <submittedName>
        <fullName evidence="2">Uncharacterized protein</fullName>
    </submittedName>
</protein>
<organism evidence="2 3">
    <name type="scientific">Dryococelus australis</name>
    <dbReference type="NCBI Taxonomy" id="614101"/>
    <lineage>
        <taxon>Eukaryota</taxon>
        <taxon>Metazoa</taxon>
        <taxon>Ecdysozoa</taxon>
        <taxon>Arthropoda</taxon>
        <taxon>Hexapoda</taxon>
        <taxon>Insecta</taxon>
        <taxon>Pterygota</taxon>
        <taxon>Neoptera</taxon>
        <taxon>Polyneoptera</taxon>
        <taxon>Phasmatodea</taxon>
        <taxon>Verophasmatodea</taxon>
        <taxon>Anareolatae</taxon>
        <taxon>Phasmatidae</taxon>
        <taxon>Eurycanthinae</taxon>
        <taxon>Dryococelus</taxon>
    </lineage>
</organism>
<feature type="region of interest" description="Disordered" evidence="1">
    <location>
        <begin position="185"/>
        <end position="209"/>
    </location>
</feature>
<accession>A0ABQ9IBY4</accession>
<comment type="caution">
    <text evidence="2">The sequence shown here is derived from an EMBL/GenBank/DDBJ whole genome shotgun (WGS) entry which is preliminary data.</text>
</comment>
<name>A0ABQ9IBY4_9NEOP</name>
<feature type="region of interest" description="Disordered" evidence="1">
    <location>
        <begin position="287"/>
        <end position="313"/>
    </location>
</feature>
<proteinExistence type="predicted"/>
<feature type="compositionally biased region" description="Polar residues" evidence="1">
    <location>
        <begin position="28"/>
        <end position="41"/>
    </location>
</feature>
<reference evidence="2 3" key="1">
    <citation type="submission" date="2023-02" db="EMBL/GenBank/DDBJ databases">
        <title>LHISI_Scaffold_Assembly.</title>
        <authorList>
            <person name="Stuart O.P."/>
            <person name="Cleave R."/>
            <person name="Magrath M.J.L."/>
            <person name="Mikheyev A.S."/>
        </authorList>
    </citation>
    <scope>NUCLEOTIDE SEQUENCE [LARGE SCALE GENOMIC DNA]</scope>
    <source>
        <strain evidence="2">Daus_M_001</strain>
        <tissue evidence="2">Leg muscle</tissue>
    </source>
</reference>
<evidence type="ECO:0000313" key="2">
    <source>
        <dbReference type="EMBL" id="KAJ8893947.1"/>
    </source>
</evidence>